<dbReference type="PROSITE" id="PS00063">
    <property type="entry name" value="ALDOKETO_REDUCTASE_3"/>
    <property type="match status" value="1"/>
</dbReference>
<organism evidence="8 9">
    <name type="scientific">Limosilactobacillus gastricus DSM 16045</name>
    <dbReference type="NCBI Taxonomy" id="1423749"/>
    <lineage>
        <taxon>Bacteria</taxon>
        <taxon>Bacillati</taxon>
        <taxon>Bacillota</taxon>
        <taxon>Bacilli</taxon>
        <taxon>Lactobacillales</taxon>
        <taxon>Lactobacillaceae</taxon>
        <taxon>Limosilactobacillus</taxon>
    </lineage>
</organism>
<dbReference type="PROSITE" id="PS00798">
    <property type="entry name" value="ALDOKETO_REDUCTASE_1"/>
    <property type="match status" value="1"/>
</dbReference>
<comment type="similarity">
    <text evidence="1">Belongs to the aldo/keto reductase family.</text>
</comment>
<evidence type="ECO:0000256" key="5">
    <source>
        <dbReference type="PIRSR" id="PIRSR000097-2"/>
    </source>
</evidence>
<proteinExistence type="inferred from homology"/>
<dbReference type="EMBL" id="AZFN01000005">
    <property type="protein sequence ID" value="KRM03167.1"/>
    <property type="molecule type" value="Genomic_DNA"/>
</dbReference>
<evidence type="ECO:0000256" key="4">
    <source>
        <dbReference type="PIRSR" id="PIRSR000097-1"/>
    </source>
</evidence>
<gene>
    <name evidence="8" type="ORF">FC60_GL001463</name>
</gene>
<dbReference type="Proteomes" id="UP000051739">
    <property type="component" value="Unassembled WGS sequence"/>
</dbReference>
<evidence type="ECO:0000256" key="6">
    <source>
        <dbReference type="PIRSR" id="PIRSR000097-3"/>
    </source>
</evidence>
<dbReference type="InterPro" id="IPR020471">
    <property type="entry name" value="AKR"/>
</dbReference>
<dbReference type="GO" id="GO:0016616">
    <property type="term" value="F:oxidoreductase activity, acting on the CH-OH group of donors, NAD or NADP as acceptor"/>
    <property type="evidence" value="ECO:0007669"/>
    <property type="project" value="UniProtKB-ARBA"/>
</dbReference>
<dbReference type="Pfam" id="PF00248">
    <property type="entry name" value="Aldo_ket_red"/>
    <property type="match status" value="1"/>
</dbReference>
<feature type="domain" description="NADP-dependent oxidoreductase" evidence="7">
    <location>
        <begin position="21"/>
        <end position="257"/>
    </location>
</feature>
<evidence type="ECO:0000256" key="1">
    <source>
        <dbReference type="ARBA" id="ARBA00007905"/>
    </source>
</evidence>
<dbReference type="PANTHER" id="PTHR43827:SF3">
    <property type="entry name" value="NADP-DEPENDENT OXIDOREDUCTASE DOMAIN-CONTAINING PROTEIN"/>
    <property type="match status" value="1"/>
</dbReference>
<dbReference type="PIRSF" id="PIRSF000097">
    <property type="entry name" value="AKR"/>
    <property type="match status" value="1"/>
</dbReference>
<dbReference type="AlphaFoldDB" id="A0A0R1VCS5"/>
<reference evidence="8 9" key="1">
    <citation type="journal article" date="2015" name="Genome Announc.">
        <title>Expanding the biotechnology potential of lactobacilli through comparative genomics of 213 strains and associated genera.</title>
        <authorList>
            <person name="Sun Z."/>
            <person name="Harris H.M."/>
            <person name="McCann A."/>
            <person name="Guo C."/>
            <person name="Argimon S."/>
            <person name="Zhang W."/>
            <person name="Yang X."/>
            <person name="Jeffery I.B."/>
            <person name="Cooney J.C."/>
            <person name="Kagawa T.F."/>
            <person name="Liu W."/>
            <person name="Song Y."/>
            <person name="Salvetti E."/>
            <person name="Wrobel A."/>
            <person name="Rasinkangas P."/>
            <person name="Parkhill J."/>
            <person name="Rea M.C."/>
            <person name="O'Sullivan O."/>
            <person name="Ritari J."/>
            <person name="Douillard F.P."/>
            <person name="Paul Ross R."/>
            <person name="Yang R."/>
            <person name="Briner A.E."/>
            <person name="Felis G.E."/>
            <person name="de Vos W.M."/>
            <person name="Barrangou R."/>
            <person name="Klaenhammer T.R."/>
            <person name="Caufield P.W."/>
            <person name="Cui Y."/>
            <person name="Zhang H."/>
            <person name="O'Toole P.W."/>
        </authorList>
    </citation>
    <scope>NUCLEOTIDE SEQUENCE [LARGE SCALE GENOMIC DNA]</scope>
    <source>
        <strain evidence="8 9">DSM 16045</strain>
    </source>
</reference>
<dbReference type="RefSeq" id="WP_056936931.1">
    <property type="nucleotide sequence ID" value="NZ_AZFN01000005.1"/>
</dbReference>
<keyword evidence="3" id="KW-0560">Oxidoreductase</keyword>
<keyword evidence="9" id="KW-1185">Reference proteome</keyword>
<feature type="binding site" evidence="5">
    <location>
        <position position="106"/>
    </location>
    <ligand>
        <name>substrate</name>
    </ligand>
</feature>
<evidence type="ECO:0000259" key="7">
    <source>
        <dbReference type="Pfam" id="PF00248"/>
    </source>
</evidence>
<keyword evidence="2" id="KW-0521">NADP</keyword>
<name>A0A0R1VCS5_9LACO</name>
<dbReference type="InterPro" id="IPR036812">
    <property type="entry name" value="NAD(P)_OxRdtase_dom_sf"/>
</dbReference>
<evidence type="ECO:0000256" key="3">
    <source>
        <dbReference type="ARBA" id="ARBA00023002"/>
    </source>
</evidence>
<protein>
    <submittedName>
        <fullName evidence="8">Oxidoreductase</fullName>
    </submittedName>
</protein>
<evidence type="ECO:0000313" key="9">
    <source>
        <dbReference type="Proteomes" id="UP000051739"/>
    </source>
</evidence>
<dbReference type="InterPro" id="IPR018170">
    <property type="entry name" value="Aldo/ket_reductase_CS"/>
</dbReference>
<dbReference type="SUPFAM" id="SSF51430">
    <property type="entry name" value="NAD(P)-linked oxidoreductase"/>
    <property type="match status" value="1"/>
</dbReference>
<comment type="caution">
    <text evidence="8">The sequence shown here is derived from an EMBL/GenBank/DDBJ whole genome shotgun (WGS) entry which is preliminary data.</text>
</comment>
<dbReference type="FunFam" id="3.20.20.100:FF:000015">
    <property type="entry name" value="Oxidoreductase, aldo/keto reductase family"/>
    <property type="match status" value="1"/>
</dbReference>
<feature type="active site" description="Proton donor" evidence="4">
    <location>
        <position position="48"/>
    </location>
</feature>
<feature type="site" description="Lowers pKa of active site Tyr" evidence="6">
    <location>
        <position position="73"/>
    </location>
</feature>
<sequence length="285" mass="32087">MQTVKLSNGLEMPQLGFGVFQIEPDKTKDVVLNAIKVGYRSFDTATAYQNEAQLGQAIQASGLDRAEFFITSKLWVSDANYERAKAGIQASLERLGTDYIDLYLFHQPFGDVYGAWRALTEAYEAGQLKAIGVANFEPDHLKNLELMSKVKPMVNQIEINPFYTEECEVKFNQAEGVQVMSWAPFAEGHNGIFTNETLQAIADAHHKTVGQVILRWELQQGIILIPKSVHQERMQENFAIFDFELSDEEMKQVASLNTGKSQFFSHRDPVAIEQIFGSSLAQLKE</sequence>
<accession>A0A0R1VCS5</accession>
<dbReference type="PRINTS" id="PR00069">
    <property type="entry name" value="ALDKETRDTASE"/>
</dbReference>
<evidence type="ECO:0000313" key="8">
    <source>
        <dbReference type="EMBL" id="KRM03167.1"/>
    </source>
</evidence>
<dbReference type="CDD" id="cd19133">
    <property type="entry name" value="AKR_AKR5F1"/>
    <property type="match status" value="1"/>
</dbReference>
<dbReference type="InterPro" id="IPR023210">
    <property type="entry name" value="NADP_OxRdtase_dom"/>
</dbReference>
<dbReference type="PATRIC" id="fig|1423749.3.peg.1507"/>
<evidence type="ECO:0000256" key="2">
    <source>
        <dbReference type="ARBA" id="ARBA00022857"/>
    </source>
</evidence>
<dbReference type="PANTHER" id="PTHR43827">
    <property type="entry name" value="2,5-DIKETO-D-GLUCONIC ACID REDUCTASE"/>
    <property type="match status" value="1"/>
</dbReference>
<dbReference type="Gene3D" id="3.20.20.100">
    <property type="entry name" value="NADP-dependent oxidoreductase domain"/>
    <property type="match status" value="1"/>
</dbReference>